<evidence type="ECO:0000313" key="3">
    <source>
        <dbReference type="EMBL" id="GIX65115.1"/>
    </source>
</evidence>
<accession>A0AAV4LZP3</accession>
<comment type="caution">
    <text evidence="3">The sequence shown here is derived from an EMBL/GenBank/DDBJ whole genome shotgun (WGS) entry which is preliminary data.</text>
</comment>
<dbReference type="RefSeq" id="XP_067717184.1">
    <property type="nucleotide sequence ID" value="XM_067861083.1"/>
</dbReference>
<protein>
    <submittedName>
        <fullName evidence="3">(P)ppGpp synthetase, putative</fullName>
    </submittedName>
</protein>
<name>A0AAV4LZP3_BABCB</name>
<feature type="chain" id="PRO_5043427842" evidence="2">
    <location>
        <begin position="23"/>
        <end position="372"/>
    </location>
</feature>
<proteinExistence type="predicted"/>
<keyword evidence="4" id="KW-1185">Reference proteome</keyword>
<organism evidence="3 4">
    <name type="scientific">Babesia caballi</name>
    <dbReference type="NCBI Taxonomy" id="5871"/>
    <lineage>
        <taxon>Eukaryota</taxon>
        <taxon>Sar</taxon>
        <taxon>Alveolata</taxon>
        <taxon>Apicomplexa</taxon>
        <taxon>Aconoidasida</taxon>
        <taxon>Piroplasmida</taxon>
        <taxon>Babesiidae</taxon>
        <taxon>Babesia</taxon>
    </lineage>
</organism>
<gene>
    <name evidence="3" type="ORF">BcabD6B2_45500</name>
</gene>
<feature type="region of interest" description="Disordered" evidence="1">
    <location>
        <begin position="30"/>
        <end position="51"/>
    </location>
</feature>
<dbReference type="Proteomes" id="UP001497744">
    <property type="component" value="Unassembled WGS sequence"/>
</dbReference>
<reference evidence="3 4" key="1">
    <citation type="submission" date="2021-06" db="EMBL/GenBank/DDBJ databases">
        <title>Genome sequence of Babesia caballi.</title>
        <authorList>
            <person name="Yamagishi J."/>
            <person name="Kidaka T."/>
            <person name="Ochi A."/>
        </authorList>
    </citation>
    <scope>NUCLEOTIDE SEQUENCE [LARGE SCALE GENOMIC DNA]</scope>
    <source>
        <strain evidence="3">USDA-D6B2</strain>
    </source>
</reference>
<dbReference type="EMBL" id="BPLF01000004">
    <property type="protein sequence ID" value="GIX65115.1"/>
    <property type="molecule type" value="Genomic_DNA"/>
</dbReference>
<evidence type="ECO:0000256" key="1">
    <source>
        <dbReference type="SAM" id="MobiDB-lite"/>
    </source>
</evidence>
<feature type="signal peptide" evidence="2">
    <location>
        <begin position="1"/>
        <end position="22"/>
    </location>
</feature>
<sequence>MALVRNLLYICVWHAALRFTSAAAPGAGLSKSEDAKPTAENITHNGPATGHLSIPFEVADYLPAEPESGEGSNVCRRTLNETYQASVQAILALYDCNIHYIGNVKLTLLEGRIFDKPSNNTSELAAPDKKGAIPIGCVSAKLAAHCPTYLSYADCVFKVHVASRNKNKNVKIPVFPLRELKFDARFMDYLERFSDSLSPLLDETLLQLCRFVITACSSLHPEFEDTVHFKEQHICSVLDVLTPLKGFDSLYDPSLPEEERLHLKETERQLYGNQFYVSVAGLVYSPLGAPYDIPMNIDTDIKKYSRGLCEKRCEYLKTVKELTSDWSKLSAEGYKRQVMICAKLLVTCEACDACAGFGIDVQDATLTLLKNP</sequence>
<dbReference type="GeneID" id="94196596"/>
<dbReference type="AlphaFoldDB" id="A0AAV4LZP3"/>
<evidence type="ECO:0000313" key="4">
    <source>
        <dbReference type="Proteomes" id="UP001497744"/>
    </source>
</evidence>
<evidence type="ECO:0000256" key="2">
    <source>
        <dbReference type="SAM" id="SignalP"/>
    </source>
</evidence>
<keyword evidence="2" id="KW-0732">Signal</keyword>